<gene>
    <name evidence="1" type="ORF">GCM10009787_09790</name>
</gene>
<dbReference type="InterPro" id="IPR008557">
    <property type="entry name" value="PhoX"/>
</dbReference>
<sequence length="537" mass="57292">MLGAVVGRCIRIHGTGALAVARRSTPVHKWTGACAPSRGPPTYHGTTTVVTGDTMSLTRRDFARTSAITGAGVALAGSVGALATAPNALAATDNESAETESAHGGHHRGVGYGPLIADPKGILALPAGFSYKIITYCGRTKLESGEFTPSNHDGTATFAGPRGTTLLVNNHELAGARADWPHPVPLTEGLVYDPAAAGGCTVVEVRRGGEVAEWVGIAGTATNCAGGSTPWGTWLTCEETEDKAGKNGFTKDHGYVFEVDPEDRRANRDPKPIKALGRYAHEAVVVDPKRGHLYLTEDASGPNGLFYRWTPPAGFRHGRGKLRTLADDAGVLQAFKCFDSGGKFVDDLSRATKIGTVYGVDWVDVPDRDARTVSVRKQFTDGQITRARKLEGMWWGDGGVYVVSSYARQESPAQHDGQVWFYDPKRRTLTLKVLLGVNPDPAKDGALDGPDNITVSPYGGLVIAEDGEGVQHLFGATESGRTYPIARNELNIGTAEEPEYSEFTGVTFSPDGRTLFANIQDPGIMLAITGPWKRHKR</sequence>
<accession>A0ABN3BCJ9</accession>
<dbReference type="PANTHER" id="PTHR35399:SF4">
    <property type="entry name" value="MEMBRANE PROTEIN"/>
    <property type="match status" value="1"/>
</dbReference>
<dbReference type="EMBL" id="BAAAOQ010000003">
    <property type="protein sequence ID" value="GAA2192414.1"/>
    <property type="molecule type" value="Genomic_DNA"/>
</dbReference>
<evidence type="ECO:0000313" key="2">
    <source>
        <dbReference type="Proteomes" id="UP001501391"/>
    </source>
</evidence>
<protein>
    <submittedName>
        <fullName evidence="1">PhoX family protein</fullName>
    </submittedName>
</protein>
<dbReference type="Proteomes" id="UP001501391">
    <property type="component" value="Unassembled WGS sequence"/>
</dbReference>
<comment type="caution">
    <text evidence="1">The sequence shown here is derived from an EMBL/GenBank/DDBJ whole genome shotgun (WGS) entry which is preliminary data.</text>
</comment>
<reference evidence="1 2" key="1">
    <citation type="journal article" date="2019" name="Int. J. Syst. Evol. Microbiol.">
        <title>The Global Catalogue of Microorganisms (GCM) 10K type strain sequencing project: providing services to taxonomists for standard genome sequencing and annotation.</title>
        <authorList>
            <consortium name="The Broad Institute Genomics Platform"/>
            <consortium name="The Broad Institute Genome Sequencing Center for Infectious Disease"/>
            <person name="Wu L."/>
            <person name="Ma J."/>
        </authorList>
    </citation>
    <scope>NUCLEOTIDE SEQUENCE [LARGE SCALE GENOMIC DNA]</scope>
    <source>
        <strain evidence="1 2">JCM 14924</strain>
    </source>
</reference>
<keyword evidence="2" id="KW-1185">Reference proteome</keyword>
<dbReference type="SUPFAM" id="SSF63829">
    <property type="entry name" value="Calcium-dependent phosphotriesterase"/>
    <property type="match status" value="1"/>
</dbReference>
<dbReference type="PANTHER" id="PTHR35399">
    <property type="entry name" value="SLR8030 PROTEIN"/>
    <property type="match status" value="1"/>
</dbReference>
<name>A0ABN3BCJ9_9ACTN</name>
<evidence type="ECO:0000313" key="1">
    <source>
        <dbReference type="EMBL" id="GAA2192414.1"/>
    </source>
</evidence>
<proteinExistence type="predicted"/>
<organism evidence="1 2">
    <name type="scientific">Streptomyces bangladeshensis</name>
    <dbReference type="NCBI Taxonomy" id="295352"/>
    <lineage>
        <taxon>Bacteria</taxon>
        <taxon>Bacillati</taxon>
        <taxon>Actinomycetota</taxon>
        <taxon>Actinomycetes</taxon>
        <taxon>Kitasatosporales</taxon>
        <taxon>Streptomycetaceae</taxon>
        <taxon>Streptomyces</taxon>
    </lineage>
</organism>
<dbReference type="Pfam" id="PF05787">
    <property type="entry name" value="PhoX"/>
    <property type="match status" value="2"/>
</dbReference>